<gene>
    <name evidence="2" type="ORF">TrCOL_g6073</name>
</gene>
<feature type="region of interest" description="Disordered" evidence="1">
    <location>
        <begin position="1"/>
        <end position="48"/>
    </location>
</feature>
<dbReference type="AlphaFoldDB" id="A0A9W7L5N6"/>
<dbReference type="EMBL" id="BRYA01000037">
    <property type="protein sequence ID" value="GMI34050.1"/>
    <property type="molecule type" value="Genomic_DNA"/>
</dbReference>
<organism evidence="2 3">
    <name type="scientific">Triparma columacea</name>
    <dbReference type="NCBI Taxonomy" id="722753"/>
    <lineage>
        <taxon>Eukaryota</taxon>
        <taxon>Sar</taxon>
        <taxon>Stramenopiles</taxon>
        <taxon>Ochrophyta</taxon>
        <taxon>Bolidophyceae</taxon>
        <taxon>Parmales</taxon>
        <taxon>Triparmaceae</taxon>
        <taxon>Triparma</taxon>
    </lineage>
</organism>
<comment type="caution">
    <text evidence="2">The sequence shown here is derived from an EMBL/GenBank/DDBJ whole genome shotgun (WGS) entry which is preliminary data.</text>
</comment>
<evidence type="ECO:0000313" key="2">
    <source>
        <dbReference type="EMBL" id="GMI34050.1"/>
    </source>
</evidence>
<accession>A0A9W7L5N6</accession>
<proteinExistence type="predicted"/>
<evidence type="ECO:0000256" key="1">
    <source>
        <dbReference type="SAM" id="MobiDB-lite"/>
    </source>
</evidence>
<evidence type="ECO:0000313" key="3">
    <source>
        <dbReference type="Proteomes" id="UP001165065"/>
    </source>
</evidence>
<keyword evidence="3" id="KW-1185">Reference proteome</keyword>
<protein>
    <submittedName>
        <fullName evidence="2">Uncharacterized protein</fullName>
    </submittedName>
</protein>
<reference evidence="3" key="1">
    <citation type="journal article" date="2023" name="Commun. Biol.">
        <title>Genome analysis of Parmales, the sister group of diatoms, reveals the evolutionary specialization of diatoms from phago-mixotrophs to photoautotrophs.</title>
        <authorList>
            <person name="Ban H."/>
            <person name="Sato S."/>
            <person name="Yoshikawa S."/>
            <person name="Yamada K."/>
            <person name="Nakamura Y."/>
            <person name="Ichinomiya M."/>
            <person name="Sato N."/>
            <person name="Blanc-Mathieu R."/>
            <person name="Endo H."/>
            <person name="Kuwata A."/>
            <person name="Ogata H."/>
        </authorList>
    </citation>
    <scope>NUCLEOTIDE SEQUENCE [LARGE SCALE GENOMIC DNA]</scope>
</reference>
<feature type="region of interest" description="Disordered" evidence="1">
    <location>
        <begin position="268"/>
        <end position="287"/>
    </location>
</feature>
<feature type="compositionally biased region" description="Basic residues" evidence="1">
    <location>
        <begin position="24"/>
        <end position="34"/>
    </location>
</feature>
<dbReference type="Proteomes" id="UP001165065">
    <property type="component" value="Unassembled WGS sequence"/>
</dbReference>
<sequence>MEGHREVGTSSSNGIGLSTLAHTHNLRPRRRKRITEREDKVEPPRKPAFVLREYDSDRTSNKAANLASVKEVNPTDARNGLLEMLEAENTGEQSLPKLQYVTPTHDINHPQGSDYPALLLLPNPQNMESHFDNVDETDAALFQGLPQVERLIKKEIKNEPGTTNSFRTATPKVPKLAAARQNTPQVERLIKKEIKNEPGTTNSSHTATPEHFASNMGGILGGLGAISGGDDCASNNKCDSNNDNCESNGDCDSSDGYDRSNDYDRCSDCDSCSNSSYGDDRDDSDYGGERNMFLRVRCKNE</sequence>
<feature type="region of interest" description="Disordered" evidence="1">
    <location>
        <begin position="192"/>
        <end position="215"/>
    </location>
</feature>
<name>A0A9W7L5N6_9STRA</name>
<feature type="compositionally biased region" description="Basic and acidic residues" evidence="1">
    <location>
        <begin position="35"/>
        <end position="45"/>
    </location>
</feature>
<feature type="compositionally biased region" description="Polar residues" evidence="1">
    <location>
        <begin position="8"/>
        <end position="22"/>
    </location>
</feature>
<feature type="compositionally biased region" description="Polar residues" evidence="1">
    <location>
        <begin position="198"/>
        <end position="207"/>
    </location>
</feature>